<keyword evidence="2" id="KW-1185">Reference proteome</keyword>
<comment type="caution">
    <text evidence="1">The sequence shown here is derived from an EMBL/GenBank/DDBJ whole genome shotgun (WGS) entry which is preliminary data.</text>
</comment>
<evidence type="ECO:0000313" key="2">
    <source>
        <dbReference type="Proteomes" id="UP000448575"/>
    </source>
</evidence>
<dbReference type="Proteomes" id="UP000448575">
    <property type="component" value="Unassembled WGS sequence"/>
</dbReference>
<accession>A0A6N9HBE6</accession>
<gene>
    <name evidence="1" type="ORF">GTP41_01820</name>
</gene>
<evidence type="ECO:0000313" key="1">
    <source>
        <dbReference type="EMBL" id="MYN00828.1"/>
    </source>
</evidence>
<sequence>MDRNSAEELMAIYGRVAVALNDACNLVHNLPETERAEHMRGLGEVMGDLWFKLQLPVVREHRDLDPDGDRFQKREE</sequence>
<dbReference type="AlphaFoldDB" id="A0A6N9HBE6"/>
<name>A0A6N9HBE6_9BURK</name>
<protein>
    <submittedName>
        <fullName evidence="1">Uncharacterized protein</fullName>
    </submittedName>
</protein>
<reference evidence="1 2" key="1">
    <citation type="submission" date="2019-12" db="EMBL/GenBank/DDBJ databases">
        <title>Novel species isolated from a subtropical stream in China.</title>
        <authorList>
            <person name="Lu H."/>
        </authorList>
    </citation>
    <scope>NUCLEOTIDE SEQUENCE [LARGE SCALE GENOMIC DNA]</scope>
    <source>
        <strain evidence="1 2">DS3</strain>
    </source>
</reference>
<organism evidence="1 2">
    <name type="scientific">Pseudoduganella guangdongensis</name>
    <dbReference type="NCBI Taxonomy" id="2692179"/>
    <lineage>
        <taxon>Bacteria</taxon>
        <taxon>Pseudomonadati</taxon>
        <taxon>Pseudomonadota</taxon>
        <taxon>Betaproteobacteria</taxon>
        <taxon>Burkholderiales</taxon>
        <taxon>Oxalobacteraceae</taxon>
        <taxon>Telluria group</taxon>
        <taxon>Pseudoduganella</taxon>
    </lineage>
</organism>
<dbReference type="RefSeq" id="WP_161023832.1">
    <property type="nucleotide sequence ID" value="NZ_WWCJ01000001.1"/>
</dbReference>
<dbReference type="EMBL" id="WWCJ01000001">
    <property type="protein sequence ID" value="MYN00828.1"/>
    <property type="molecule type" value="Genomic_DNA"/>
</dbReference>
<proteinExistence type="predicted"/>